<comment type="subcellular location">
    <subcellularLocation>
        <location evidence="1">Cell membrane</location>
        <topology evidence="1">Multi-pass membrane protein</topology>
    </subcellularLocation>
</comment>
<organism evidence="10 11">
    <name type="scientific">Xylocopa violacea</name>
    <name type="common">Violet carpenter bee</name>
    <name type="synonym">Apis violacea</name>
    <dbReference type="NCBI Taxonomy" id="135666"/>
    <lineage>
        <taxon>Eukaryota</taxon>
        <taxon>Metazoa</taxon>
        <taxon>Ecdysozoa</taxon>
        <taxon>Arthropoda</taxon>
        <taxon>Hexapoda</taxon>
        <taxon>Insecta</taxon>
        <taxon>Pterygota</taxon>
        <taxon>Neoptera</taxon>
        <taxon>Endopterygota</taxon>
        <taxon>Hymenoptera</taxon>
        <taxon>Apocrita</taxon>
        <taxon>Aculeata</taxon>
        <taxon>Apoidea</taxon>
        <taxon>Anthophila</taxon>
        <taxon>Apidae</taxon>
        <taxon>Xylocopa</taxon>
        <taxon>Xylocopa</taxon>
    </lineage>
</organism>
<feature type="transmembrane region" description="Helical" evidence="8">
    <location>
        <begin position="430"/>
        <end position="450"/>
    </location>
</feature>
<keyword evidence="6" id="KW-0675">Receptor</keyword>
<comment type="caution">
    <text evidence="10">The sequence shown here is derived from an EMBL/GenBank/DDBJ whole genome shotgun (WGS) entry which is preliminary data.</text>
</comment>
<keyword evidence="2" id="KW-1003">Cell membrane</keyword>
<evidence type="ECO:0000256" key="3">
    <source>
        <dbReference type="ARBA" id="ARBA00022692"/>
    </source>
</evidence>
<dbReference type="Gene3D" id="3.40.190.10">
    <property type="entry name" value="Periplasmic binding protein-like II"/>
    <property type="match status" value="3"/>
</dbReference>
<name>A0ABP1NE34_XYLVO</name>
<keyword evidence="9" id="KW-0732">Signal</keyword>
<keyword evidence="3 8" id="KW-0812">Transmembrane</keyword>
<feature type="transmembrane region" description="Helical" evidence="8">
    <location>
        <begin position="186"/>
        <end position="204"/>
    </location>
</feature>
<gene>
    <name evidence="10" type="ORF">XYLVIOL_LOCUS3457</name>
</gene>
<feature type="signal peptide" evidence="9">
    <location>
        <begin position="1"/>
        <end position="19"/>
    </location>
</feature>
<feature type="chain" id="PRO_5046533264" evidence="9">
    <location>
        <begin position="20"/>
        <end position="460"/>
    </location>
</feature>
<evidence type="ECO:0000256" key="4">
    <source>
        <dbReference type="ARBA" id="ARBA00022989"/>
    </source>
</evidence>
<evidence type="ECO:0000256" key="6">
    <source>
        <dbReference type="ARBA" id="ARBA00023170"/>
    </source>
</evidence>
<dbReference type="InterPro" id="IPR052192">
    <property type="entry name" value="Insect_Ionotropic_Sensory_Rcpt"/>
</dbReference>
<keyword evidence="11" id="KW-1185">Reference proteome</keyword>
<feature type="transmembrane region" description="Helical" evidence="8">
    <location>
        <begin position="251"/>
        <end position="271"/>
    </location>
</feature>
<keyword evidence="4 8" id="KW-1133">Transmembrane helix</keyword>
<dbReference type="PANTHER" id="PTHR42643:SF24">
    <property type="entry name" value="IONOTROPIC RECEPTOR 60A"/>
    <property type="match status" value="1"/>
</dbReference>
<evidence type="ECO:0000313" key="10">
    <source>
        <dbReference type="EMBL" id="CAL7938732.1"/>
    </source>
</evidence>
<keyword evidence="7" id="KW-0325">Glycoprotein</keyword>
<dbReference type="SUPFAM" id="SSF53850">
    <property type="entry name" value="Periplasmic binding protein-like II"/>
    <property type="match status" value="1"/>
</dbReference>
<protein>
    <submittedName>
        <fullName evidence="10">Uncharacterized protein</fullName>
    </submittedName>
</protein>
<evidence type="ECO:0000256" key="5">
    <source>
        <dbReference type="ARBA" id="ARBA00023136"/>
    </source>
</evidence>
<evidence type="ECO:0000256" key="1">
    <source>
        <dbReference type="ARBA" id="ARBA00004651"/>
    </source>
</evidence>
<evidence type="ECO:0000256" key="9">
    <source>
        <dbReference type="SAM" id="SignalP"/>
    </source>
</evidence>
<evidence type="ECO:0000256" key="8">
    <source>
        <dbReference type="SAM" id="Phobius"/>
    </source>
</evidence>
<feature type="transmembrane region" description="Helical" evidence="8">
    <location>
        <begin position="224"/>
        <end position="239"/>
    </location>
</feature>
<dbReference type="Proteomes" id="UP001642520">
    <property type="component" value="Unassembled WGS sequence"/>
</dbReference>
<evidence type="ECO:0000256" key="7">
    <source>
        <dbReference type="ARBA" id="ARBA00023180"/>
    </source>
</evidence>
<dbReference type="EMBL" id="CAXAJV020001289">
    <property type="protein sequence ID" value="CAL7938732.1"/>
    <property type="molecule type" value="Genomic_DNA"/>
</dbReference>
<evidence type="ECO:0000313" key="11">
    <source>
        <dbReference type="Proteomes" id="UP001642520"/>
    </source>
</evidence>
<sequence length="460" mass="53787">MRELLLVVFIHEFLGPVQSLNGVIWDKKTEDFVPIFSVPEFADVKQKVHNQTRRKETYNFQGRTITMVYFEIMNLIHTKPNGTGITGAIGEIWTILSEHLNFTLEAIEKEEHSLGLADADGKIQTGLLKYIQNNETDVIPRMQAHIKRLNICQFTYPFWRVSYRLYIRHEVTHLTSWMIKLFSRKVWYAILFTYLLLSVCSHVSKTIESEMEHKILRARLVDHFFYNFGMICGQSYLLNGSSRSSRIVELWLGLFSCLIRTAFGALLIGYMTQTTTVPPFKDLKSLLYDTSYNVLVRQGSMPTILFKISKYPEYNEMVRQHRYFEDVSRENIYKSVCLSEKLYALIIGEDEKKARGLYICRLKPMGMSVFSTWIVSGISWNFKHKKAIDNGILRLYEVGIMSLLKHRWIESKNREIDNPNVIEPIIMEQVYLILLLFTGGLLMSVIILLFENLMFHCKKY</sequence>
<dbReference type="PANTHER" id="PTHR42643">
    <property type="entry name" value="IONOTROPIC RECEPTOR 20A-RELATED"/>
    <property type="match status" value="1"/>
</dbReference>
<accession>A0ABP1NE34</accession>
<evidence type="ECO:0000256" key="2">
    <source>
        <dbReference type="ARBA" id="ARBA00022475"/>
    </source>
</evidence>
<keyword evidence="5 8" id="KW-0472">Membrane</keyword>
<proteinExistence type="predicted"/>
<reference evidence="10 11" key="1">
    <citation type="submission" date="2024-08" db="EMBL/GenBank/DDBJ databases">
        <authorList>
            <person name="Will J Nash"/>
            <person name="Angela Man"/>
            <person name="Seanna McTaggart"/>
            <person name="Kendall Baker"/>
            <person name="Tom Barker"/>
            <person name="Leah Catchpole"/>
            <person name="Alex Durrant"/>
            <person name="Karim Gharbi"/>
            <person name="Naomi Irish"/>
            <person name="Gemy Kaithakottil"/>
            <person name="Debby Ku"/>
            <person name="Aaliyah Providence"/>
            <person name="Felix Shaw"/>
            <person name="David Swarbreck"/>
            <person name="Chris Watkins"/>
            <person name="Ann M. McCartney"/>
            <person name="Giulio Formenti"/>
            <person name="Alice Mouton"/>
            <person name="Noel Vella"/>
            <person name="Bjorn M von Reumont"/>
            <person name="Adriana Vella"/>
            <person name="Wilfried Haerty"/>
        </authorList>
    </citation>
    <scope>NUCLEOTIDE SEQUENCE [LARGE SCALE GENOMIC DNA]</scope>
</reference>